<keyword evidence="9" id="KW-1185">Reference proteome</keyword>
<dbReference type="PANTHER" id="PTHR22839:SF0">
    <property type="entry name" value="THO COMPLEX SUBUNIT 3"/>
    <property type="match status" value="1"/>
</dbReference>
<evidence type="ECO:0000259" key="5">
    <source>
        <dbReference type="Pfam" id="PF07705"/>
    </source>
</evidence>
<keyword evidence="4" id="KW-0812">Transmembrane</keyword>
<dbReference type="Pfam" id="PF00400">
    <property type="entry name" value="WD40"/>
    <property type="match status" value="2"/>
</dbReference>
<organism evidence="8 9">
    <name type="scientific">candidate division MSBL1 archaeon SCGC-AAA259E19</name>
    <dbReference type="NCBI Taxonomy" id="1698264"/>
    <lineage>
        <taxon>Archaea</taxon>
        <taxon>Methanobacteriati</taxon>
        <taxon>Methanobacteriota</taxon>
        <taxon>candidate division MSBL1</taxon>
    </lineage>
</organism>
<keyword evidence="4" id="KW-0472">Membrane</keyword>
<keyword evidence="1" id="KW-0853">WD repeat</keyword>
<dbReference type="InterPro" id="IPR011050">
    <property type="entry name" value="Pectin_lyase_fold/virulence"/>
</dbReference>
<dbReference type="NCBIfam" id="TIGR03804">
    <property type="entry name" value="para_beta_helix"/>
    <property type="match status" value="3"/>
</dbReference>
<dbReference type="Gene3D" id="2.130.10.10">
    <property type="entry name" value="YVTN repeat-like/Quinoprotein amine dehydrogenase"/>
    <property type="match status" value="2"/>
</dbReference>
<dbReference type="PANTHER" id="PTHR22839">
    <property type="entry name" value="THO COMPLEX SUBUNIT 3 THO3"/>
    <property type="match status" value="1"/>
</dbReference>
<dbReference type="InterPro" id="IPR011659">
    <property type="entry name" value="WD40"/>
</dbReference>
<dbReference type="SUPFAM" id="SSF50978">
    <property type="entry name" value="WD40 repeat-like"/>
    <property type="match status" value="1"/>
</dbReference>
<dbReference type="InterPro" id="IPR006626">
    <property type="entry name" value="PbH1"/>
</dbReference>
<sequence length="1451" mass="160222">MNEKFDERGVSSTVIIAVIIIGIASVVGATALYSVTRPEPNFKVKNLSISRKKVAKGVPLTAQVRVANVGDARGTHTIKLKLNGQTLKEEVTLEAGEFSTLDFGIEKQEIGTYSLNIEDLSESFEVVEPAKFELSNLQVSPKEAKPGETVTVTADVQNTGEIEGAHRVELEVGGTVEKAENIELAPNETSSVSFTLSRETSESYSVKLGKLSGSFRVLEPARFETSNFRVSPKSPVAGEEFTASVDVKNVGEIEGTYKAVWKVEGDVDDTQEVALDPGESRTVTFSMVWNESGTYSVSLSGMSKIVTVLAPAKFEVRDLDINPSKVAKGENVEVKAKIANVGDIKGTRSITLEVEGGPYSRKELTLGSGEVKTLSFTVMKQEKGKYNLRVGDLSRTIKVVEPAKFEVSNLRINLSDPSGEKNFTEEMSLNQASGEIEAIDFSPNNEYVAYGSRDSKIYVHSTDDWSLISSSTEDDVKVRGLSFSPNGKYLAFTYEDKSNLYVYSTSTWNKVATLTRSGGEVKSFSFSPNSDYIAYSSQDTNVYIHSTNDWSNVATFTQSSLPTWRVIFSPDGQYFAFGDGGWRYNVAHTYVYSVSDWNNLATFTAGGWVRGIDFTSNSDRMAFCSNDRKVRIYSTGTWEKIKRLTTGKKVRHVDFSPDGEMIGYGANSTAYVSSTSDWSLEKKFTDQRRYVFNTVFSPDSKYFVYNSSGTGKVFVYSTEDWSEVKTFNSSRGRFDFSSDGSMFAIQSDETVRVYRITSGVNPGEPVNISADVSNTGGLPGDYKAKLKINGVVENTQNVSLDSGETTTVSFTVRRETSGTYSLELGGLTSSFEVLEPAVFEVSGLSVSPSKTSPGEPVDISVDVRNTGEASGEYSVELKVDGSVEKTRTVTLAGGESTTVSFTVKKNDEKEYSVSVGDLSDSFEVTSGELTSHAPIKIDGNSDFSDGDDVGVINPGATGTESDPYIIENWITDASSDDGIWIEDTTVHFIIRNCAVEKGGNSYDGIHLSNVTNGGIENNRFYGNNHGVFLKESTNNTIKNNTVENSSSTAIRLTSICKHNTIRNNVVRNSDGGGIGLNGARTEWNIIENNTLEDGSTSGISLNCCDHNTVKNNFVENYFKGIRSSTVKGWKGKYHTIENNTCKKNSNGIFLYNSSKNTIVNNTCSNNDNGIVLTGDSDGGYSNNNVLYHNTIRSNSQFNAFDEGHNTWESVALDEGNYWSDWRPPEHPDADNDGIVDEPRPIRGGNNYDNYPLAISETQPSENISRYFEWTDHLSEEWSWELNIELRRYQYYQTLSHTAYSKEDYLEFVTYQDGLVKHMADELSSMYSDPDNESNYALSFVQSLGYLPENEEYIRYPVETLVDNGDCEDTAILYVALMKAAGHDVALIDFENHMMAGVNLSELPQYGNQEYIHWFEENGKRYYTCETTGIGWHVGDLPEQYQGESARVYIVD</sequence>
<dbReference type="Gene3D" id="3.10.620.30">
    <property type="match status" value="1"/>
</dbReference>
<feature type="domain" description="CARDB" evidence="5">
    <location>
        <begin position="844"/>
        <end position="915"/>
    </location>
</feature>
<dbReference type="GO" id="GO:0006406">
    <property type="term" value="P:mRNA export from nucleus"/>
    <property type="evidence" value="ECO:0007669"/>
    <property type="project" value="InterPro"/>
</dbReference>
<dbReference type="PATRIC" id="fig|1698264.3.peg.1535"/>
<accession>A0A133UJZ3</accession>
<dbReference type="InterPro" id="IPR039448">
    <property type="entry name" value="Beta_helix"/>
</dbReference>
<dbReference type="InterPro" id="IPR013783">
    <property type="entry name" value="Ig-like_fold"/>
</dbReference>
<dbReference type="EMBL" id="LHXO01000053">
    <property type="protein sequence ID" value="KXA94528.1"/>
    <property type="molecule type" value="Genomic_DNA"/>
</dbReference>
<dbReference type="InterPro" id="IPR012334">
    <property type="entry name" value="Pectin_lyas_fold"/>
</dbReference>
<dbReference type="Gene3D" id="2.60.40.10">
    <property type="entry name" value="Immunoglobulins"/>
    <property type="match status" value="5"/>
</dbReference>
<dbReference type="InterPro" id="IPR015943">
    <property type="entry name" value="WD40/YVTN_repeat-like_dom_sf"/>
</dbReference>
<protein>
    <submittedName>
        <fullName evidence="8">Uncharacterized protein</fullName>
    </submittedName>
</protein>
<dbReference type="SMART" id="SM00320">
    <property type="entry name" value="WD40"/>
    <property type="match status" value="8"/>
</dbReference>
<keyword evidence="4" id="KW-1133">Transmembrane helix</keyword>
<feature type="domain" description="Anaphase-promoting complex subunit 4-like WD40" evidence="6">
    <location>
        <begin position="440"/>
        <end position="504"/>
    </location>
</feature>
<dbReference type="InterPro" id="IPR040132">
    <property type="entry name" value="Tex1/THOC3"/>
</dbReference>
<feature type="domain" description="Right handed beta helix" evidence="7">
    <location>
        <begin position="964"/>
        <end position="1114"/>
    </location>
</feature>
<dbReference type="InterPro" id="IPR011635">
    <property type="entry name" value="CARDB"/>
</dbReference>
<comment type="caution">
    <text evidence="8">The sequence shown here is derived from an EMBL/GenBank/DDBJ whole genome shotgun (WGS) entry which is preliminary data.</text>
</comment>
<reference evidence="8 9" key="1">
    <citation type="journal article" date="2016" name="Sci. Rep.">
        <title>Metabolic traits of an uncultured archaeal lineage -MSBL1- from brine pools of the Red Sea.</title>
        <authorList>
            <person name="Mwirichia R."/>
            <person name="Alam I."/>
            <person name="Rashid M."/>
            <person name="Vinu M."/>
            <person name="Ba-Alawi W."/>
            <person name="Anthony Kamau A."/>
            <person name="Kamanda Ngugi D."/>
            <person name="Goker M."/>
            <person name="Klenk H.P."/>
            <person name="Bajic V."/>
            <person name="Stingl U."/>
        </authorList>
    </citation>
    <scope>NUCLEOTIDE SEQUENCE [LARGE SCALE GENOMIC DNA]</scope>
    <source>
        <strain evidence="8">SCGC-AAA259E19</strain>
    </source>
</reference>
<dbReference type="Pfam" id="PF07705">
    <property type="entry name" value="CARDB"/>
    <property type="match status" value="4"/>
</dbReference>
<dbReference type="SUPFAM" id="SSF51126">
    <property type="entry name" value="Pectin lyase-like"/>
    <property type="match status" value="2"/>
</dbReference>
<dbReference type="SMART" id="SM00710">
    <property type="entry name" value="PbH1"/>
    <property type="match status" value="10"/>
</dbReference>
<feature type="domain" description="CARDB" evidence="5">
    <location>
        <begin position="138"/>
        <end position="207"/>
    </location>
</feature>
<dbReference type="Pfam" id="PF13229">
    <property type="entry name" value="Beta_helix"/>
    <property type="match status" value="1"/>
</dbReference>
<comment type="similarity">
    <text evidence="3">Belongs to the THOC3 family.</text>
</comment>
<feature type="domain" description="CARDB" evidence="5">
    <location>
        <begin position="758"/>
        <end position="824"/>
    </location>
</feature>
<dbReference type="InterPro" id="IPR022441">
    <property type="entry name" value="Para_beta_helix_rpt-2"/>
</dbReference>
<dbReference type="Gene3D" id="2.160.20.10">
    <property type="entry name" value="Single-stranded right-handed beta-helix, Pectin lyase-like"/>
    <property type="match status" value="2"/>
</dbReference>
<gene>
    <name evidence="8" type="ORF">AKJ65_04150</name>
</gene>
<dbReference type="Pfam" id="PF12894">
    <property type="entry name" value="ANAPC4_WD40"/>
    <property type="match status" value="1"/>
</dbReference>
<evidence type="ECO:0000256" key="1">
    <source>
        <dbReference type="ARBA" id="ARBA00022574"/>
    </source>
</evidence>
<evidence type="ECO:0000256" key="2">
    <source>
        <dbReference type="ARBA" id="ARBA00022737"/>
    </source>
</evidence>
<evidence type="ECO:0000259" key="7">
    <source>
        <dbReference type="Pfam" id="PF13229"/>
    </source>
</evidence>
<feature type="domain" description="CARDB" evidence="5">
    <location>
        <begin position="230"/>
        <end position="298"/>
    </location>
</feature>
<evidence type="ECO:0000313" key="9">
    <source>
        <dbReference type="Proteomes" id="UP000070284"/>
    </source>
</evidence>
<dbReference type="Proteomes" id="UP000070284">
    <property type="component" value="Unassembled WGS sequence"/>
</dbReference>
<dbReference type="InterPro" id="IPR036322">
    <property type="entry name" value="WD40_repeat_dom_sf"/>
</dbReference>
<dbReference type="InterPro" id="IPR001680">
    <property type="entry name" value="WD40_rpt"/>
</dbReference>
<name>A0A133UJZ3_9EURY</name>
<evidence type="ECO:0000256" key="4">
    <source>
        <dbReference type="SAM" id="Phobius"/>
    </source>
</evidence>
<dbReference type="InterPro" id="IPR024977">
    <property type="entry name" value="Apc4-like_WD40_dom"/>
</dbReference>
<feature type="transmembrane region" description="Helical" evidence="4">
    <location>
        <begin position="12"/>
        <end position="35"/>
    </location>
</feature>
<keyword evidence="2" id="KW-0677">Repeat</keyword>
<evidence type="ECO:0000259" key="6">
    <source>
        <dbReference type="Pfam" id="PF12894"/>
    </source>
</evidence>
<evidence type="ECO:0000313" key="8">
    <source>
        <dbReference type="EMBL" id="KXA94528.1"/>
    </source>
</evidence>
<evidence type="ECO:0000256" key="3">
    <source>
        <dbReference type="ARBA" id="ARBA00046343"/>
    </source>
</evidence>
<dbReference type="Pfam" id="PF07676">
    <property type="entry name" value="PD40"/>
    <property type="match status" value="1"/>
</dbReference>
<proteinExistence type="inferred from homology"/>